<organism evidence="2 3">
    <name type="scientific">Zymoseptoria tritici (strain CBS 115943 / IPO323)</name>
    <name type="common">Speckled leaf blotch fungus</name>
    <name type="synonym">Septoria tritici</name>
    <dbReference type="NCBI Taxonomy" id="336722"/>
    <lineage>
        <taxon>Eukaryota</taxon>
        <taxon>Fungi</taxon>
        <taxon>Dikarya</taxon>
        <taxon>Ascomycota</taxon>
        <taxon>Pezizomycotina</taxon>
        <taxon>Dothideomycetes</taxon>
        <taxon>Dothideomycetidae</taxon>
        <taxon>Mycosphaerellales</taxon>
        <taxon>Mycosphaerellaceae</taxon>
        <taxon>Zymoseptoria</taxon>
    </lineage>
</organism>
<reference evidence="2 3" key="1">
    <citation type="journal article" date="2011" name="PLoS Genet.">
        <title>Finished genome of the fungal wheat pathogen Mycosphaerella graminicola reveals dispensome structure, chromosome plasticity, and stealth pathogenesis.</title>
        <authorList>
            <person name="Goodwin S.B."/>
            <person name="Ben M'barek S."/>
            <person name="Dhillon B."/>
            <person name="Wittenberg A.H.J."/>
            <person name="Crane C.F."/>
            <person name="Hane J.K."/>
            <person name="Foster A.J."/>
            <person name="Van der Lee T.A.J."/>
            <person name="Grimwood J."/>
            <person name="Aerts A."/>
            <person name="Antoniw J."/>
            <person name="Bailey A."/>
            <person name="Bluhm B."/>
            <person name="Bowler J."/>
            <person name="Bristow J."/>
            <person name="van der Burgt A."/>
            <person name="Canto-Canche B."/>
            <person name="Churchill A.C.L."/>
            <person name="Conde-Ferraez L."/>
            <person name="Cools H.J."/>
            <person name="Coutinho P.M."/>
            <person name="Csukai M."/>
            <person name="Dehal P."/>
            <person name="De Wit P."/>
            <person name="Donzelli B."/>
            <person name="van de Geest H.C."/>
            <person name="van Ham R.C.H.J."/>
            <person name="Hammond-Kosack K.E."/>
            <person name="Henrissat B."/>
            <person name="Kilian A."/>
            <person name="Kobayashi A.K."/>
            <person name="Koopmann E."/>
            <person name="Kourmpetis Y."/>
            <person name="Kuzniar A."/>
            <person name="Lindquist E."/>
            <person name="Lombard V."/>
            <person name="Maliepaard C."/>
            <person name="Martins N."/>
            <person name="Mehrabi R."/>
            <person name="Nap J.P.H."/>
            <person name="Ponomarenko A."/>
            <person name="Rudd J.J."/>
            <person name="Salamov A."/>
            <person name="Schmutz J."/>
            <person name="Schouten H.J."/>
            <person name="Shapiro H."/>
            <person name="Stergiopoulos I."/>
            <person name="Torriani S.F.F."/>
            <person name="Tu H."/>
            <person name="de Vries R.P."/>
            <person name="Waalwijk C."/>
            <person name="Ware S.B."/>
            <person name="Wiebenga A."/>
            <person name="Zwiers L.-H."/>
            <person name="Oliver R.P."/>
            <person name="Grigoriev I.V."/>
            <person name="Kema G.H.J."/>
        </authorList>
    </citation>
    <scope>NUCLEOTIDE SEQUENCE [LARGE SCALE GENOMIC DNA]</scope>
    <source>
        <strain evidence="3">CBS 115943 / IPO323</strain>
    </source>
</reference>
<keyword evidence="3" id="KW-1185">Reference proteome</keyword>
<accession>F9XNF0</accession>
<proteinExistence type="predicted"/>
<evidence type="ECO:0000313" key="3">
    <source>
        <dbReference type="Proteomes" id="UP000008062"/>
    </source>
</evidence>
<name>F9XNF0_ZYMTI</name>
<evidence type="ECO:0000313" key="2">
    <source>
        <dbReference type="EMBL" id="EGP82859.1"/>
    </source>
</evidence>
<sequence>MNMQLFNIVAVAVIGFLTPTVMANCNYKTICTQEYCDKKFGPGYAPYCTMCAEMDSAGARRDGAWWIGQIDVAFDQESVAMDVFVSTRYNAFNPERFLDSTHQAQCPGRRKTAYLHMSANMTVHALRPTCTKHRFACGSASFNPGSCLPSKSSSPRFSDRLPSLIIGSLPAQSFHRGTVKGSSNGHGSPWRVGVLRSRSVGKLLFLVAATRTAASHTVRAGVCTAGPE</sequence>
<gene>
    <name evidence="2" type="ORF">MYCGRDRAFT_96951</name>
</gene>
<dbReference type="AlphaFoldDB" id="F9XNF0"/>
<dbReference type="RefSeq" id="XP_003847883.1">
    <property type="nucleotide sequence ID" value="XM_003847835.1"/>
</dbReference>
<protein>
    <submittedName>
        <fullName evidence="2">Uncharacterized protein</fullName>
    </submittedName>
</protein>
<evidence type="ECO:0000256" key="1">
    <source>
        <dbReference type="SAM" id="SignalP"/>
    </source>
</evidence>
<dbReference type="HOGENOM" id="CLU_1215617_0_0_1"/>
<dbReference type="EMBL" id="CM001207">
    <property type="protein sequence ID" value="EGP82859.1"/>
    <property type="molecule type" value="Genomic_DNA"/>
</dbReference>
<dbReference type="KEGG" id="ztr:MYCGRDRAFT_96951"/>
<dbReference type="Proteomes" id="UP000008062">
    <property type="component" value="Chromosome 12"/>
</dbReference>
<dbReference type="GeneID" id="13401472"/>
<feature type="chain" id="PRO_5003391795" evidence="1">
    <location>
        <begin position="24"/>
        <end position="228"/>
    </location>
</feature>
<keyword evidence="1" id="KW-0732">Signal</keyword>
<dbReference type="InParanoid" id="F9XNF0"/>
<feature type="signal peptide" evidence="1">
    <location>
        <begin position="1"/>
        <end position="23"/>
    </location>
</feature>